<dbReference type="EnsemblPlants" id="AVESA.00010b.r2.5CG0893840.1">
    <property type="protein sequence ID" value="AVESA.00010b.r2.5CG0893840.1.CDS"/>
    <property type="gene ID" value="AVESA.00010b.r2.5CG0893840"/>
</dbReference>
<sequence length="546" mass="59315">MVTHLVALARRGDGGDEKAKAMLRMPNEQGETVLHEAVRLGDKDMVRRLMSEDSQLARVRSVDGPSPLYLAVSLARNDIARQLYEKDPALSYSGPDGRNALHVAALKGKETTKMVLEWNKDLIKQADRSSMSTPLHFAASSGDHEVISLLLAADHSAAYQADIDGSFPIHVAASADEVKAVSVLLDDGREDCAKLRDGRGRTFLHVAVVEDGQSVVTYTCKLQSQTFAWLCAPIGAKTGWFPSLSKKTSRKLASSVMNMQDKDGNTALHLAVETGNLWIFTPLMANREVMLDLRNNKGQTPFDLSFTTIRAGVHYGLNPSVMIHKLLQEAGAKNGTFRSDHFHKSHIPKLDEDREAKKISESAQTVGIGAVLIATVAFTAAFAPPGGYRADDGTPTLAGHYAFDVFIIANTLAFICAGISITSLMYAGVSSVDIRTRMIAFVISVNFMAGSARSLGAAFVFGLYVVLSPVSRATAVASCAITALALVDVVWVFYMVGTGELMLLKRLGVRAWWSLAWAILLTSLSQFWPYIVIAIVFGFLKIKRVH</sequence>
<organism evidence="1 2">
    <name type="scientific">Avena sativa</name>
    <name type="common">Oat</name>
    <dbReference type="NCBI Taxonomy" id="4498"/>
    <lineage>
        <taxon>Eukaryota</taxon>
        <taxon>Viridiplantae</taxon>
        <taxon>Streptophyta</taxon>
        <taxon>Embryophyta</taxon>
        <taxon>Tracheophyta</taxon>
        <taxon>Spermatophyta</taxon>
        <taxon>Magnoliopsida</taxon>
        <taxon>Liliopsida</taxon>
        <taxon>Poales</taxon>
        <taxon>Poaceae</taxon>
        <taxon>BOP clade</taxon>
        <taxon>Pooideae</taxon>
        <taxon>Poodae</taxon>
        <taxon>Poeae</taxon>
        <taxon>Poeae Chloroplast Group 1 (Aveneae type)</taxon>
        <taxon>Aveninae</taxon>
        <taxon>Avena</taxon>
    </lineage>
</organism>
<evidence type="ECO:0000313" key="2">
    <source>
        <dbReference type="Proteomes" id="UP001732700"/>
    </source>
</evidence>
<keyword evidence="2" id="KW-1185">Reference proteome</keyword>
<dbReference type="Proteomes" id="UP001732700">
    <property type="component" value="Chromosome 5C"/>
</dbReference>
<name>A0ACD5Y642_AVESA</name>
<evidence type="ECO:0000313" key="1">
    <source>
        <dbReference type="EnsemblPlants" id="AVESA.00010b.r2.5CG0893840.1.CDS"/>
    </source>
</evidence>
<proteinExistence type="predicted"/>
<reference evidence="1" key="1">
    <citation type="submission" date="2021-05" db="EMBL/GenBank/DDBJ databases">
        <authorList>
            <person name="Scholz U."/>
            <person name="Mascher M."/>
            <person name="Fiebig A."/>
        </authorList>
    </citation>
    <scope>NUCLEOTIDE SEQUENCE [LARGE SCALE GENOMIC DNA]</scope>
</reference>
<reference evidence="1" key="2">
    <citation type="submission" date="2025-09" db="UniProtKB">
        <authorList>
            <consortium name="EnsemblPlants"/>
        </authorList>
    </citation>
    <scope>IDENTIFICATION</scope>
</reference>
<protein>
    <submittedName>
        <fullName evidence="1">Uncharacterized protein</fullName>
    </submittedName>
</protein>
<accession>A0ACD5Y642</accession>